<evidence type="ECO:0000313" key="1">
    <source>
        <dbReference type="EMBL" id="KAJ8359005.1"/>
    </source>
</evidence>
<proteinExistence type="predicted"/>
<accession>A0A9Q1FHG7</accession>
<organism evidence="1 2">
    <name type="scientific">Synaphobranchus kaupii</name>
    <name type="common">Kaup's arrowtooth eel</name>
    <dbReference type="NCBI Taxonomy" id="118154"/>
    <lineage>
        <taxon>Eukaryota</taxon>
        <taxon>Metazoa</taxon>
        <taxon>Chordata</taxon>
        <taxon>Craniata</taxon>
        <taxon>Vertebrata</taxon>
        <taxon>Euteleostomi</taxon>
        <taxon>Actinopterygii</taxon>
        <taxon>Neopterygii</taxon>
        <taxon>Teleostei</taxon>
        <taxon>Anguilliformes</taxon>
        <taxon>Synaphobranchidae</taxon>
        <taxon>Synaphobranchus</taxon>
    </lineage>
</organism>
<dbReference type="Proteomes" id="UP001152622">
    <property type="component" value="Chromosome 5"/>
</dbReference>
<comment type="caution">
    <text evidence="1">The sequence shown here is derived from an EMBL/GenBank/DDBJ whole genome shotgun (WGS) entry which is preliminary data.</text>
</comment>
<name>A0A9Q1FHG7_SYNKA</name>
<protein>
    <submittedName>
        <fullName evidence="1">Uncharacterized protein</fullName>
    </submittedName>
</protein>
<keyword evidence="2" id="KW-1185">Reference proteome</keyword>
<reference evidence="1" key="1">
    <citation type="journal article" date="2023" name="Science">
        <title>Genome structures resolve the early diversification of teleost fishes.</title>
        <authorList>
            <person name="Parey E."/>
            <person name="Louis A."/>
            <person name="Montfort J."/>
            <person name="Bouchez O."/>
            <person name="Roques C."/>
            <person name="Iampietro C."/>
            <person name="Lluch J."/>
            <person name="Castinel A."/>
            <person name="Donnadieu C."/>
            <person name="Desvignes T."/>
            <person name="Floi Bucao C."/>
            <person name="Jouanno E."/>
            <person name="Wen M."/>
            <person name="Mejri S."/>
            <person name="Dirks R."/>
            <person name="Jansen H."/>
            <person name="Henkel C."/>
            <person name="Chen W.J."/>
            <person name="Zahm M."/>
            <person name="Cabau C."/>
            <person name="Klopp C."/>
            <person name="Thompson A.W."/>
            <person name="Robinson-Rechavi M."/>
            <person name="Braasch I."/>
            <person name="Lecointre G."/>
            <person name="Bobe J."/>
            <person name="Postlethwait J.H."/>
            <person name="Berthelot C."/>
            <person name="Roest Crollius H."/>
            <person name="Guiguen Y."/>
        </authorList>
    </citation>
    <scope>NUCLEOTIDE SEQUENCE</scope>
    <source>
        <strain evidence="1">WJC10195</strain>
    </source>
</reference>
<evidence type="ECO:0000313" key="2">
    <source>
        <dbReference type="Proteomes" id="UP001152622"/>
    </source>
</evidence>
<dbReference type="AlphaFoldDB" id="A0A9Q1FHG7"/>
<sequence>MVIEGKFIDPMKAIYLLDVFICPLPVDCPITSHYFFCTLGCTENSSHLSNRKTGANQEALTTEFTGGSKGRFSCPILVMVAARTPSTCCLLGSGCFLYTTSKSWRFL</sequence>
<gene>
    <name evidence="1" type="ORF">SKAU_G00155300</name>
</gene>
<dbReference type="EMBL" id="JAINUF010000005">
    <property type="protein sequence ID" value="KAJ8359005.1"/>
    <property type="molecule type" value="Genomic_DNA"/>
</dbReference>